<sequence length="293" mass="31498">MSSGPREAIIEAVEPDAESGGQPDVKRLSQQMQIRLRELGFSLLGASKLGILSRSTLTSLRDADRVPNLQTLTKLDDLLVWEPGSAKAVLHGGDPVPRERGVYSQLPKSTLPEEQAQSGVTLDTLFDPNEDPAQWDYSGLVTAIERRLRELNMTKSKFAAIGGPGRSTLATLGQRGYVPTAETLDRIDRFLMWERGSALTVLRGGAPVRIGAAIAHPALVPLNALRDTMKAFKIRLNRQAQSVAQLLSDVDEALTRVNVAIAEVGDPARRSVPGPDSGSPDEGDAAGKGEIHD</sequence>
<organism evidence="2 3">
    <name type="scientific">Mycobacterium dioxanotrophicus</name>
    <dbReference type="NCBI Taxonomy" id="482462"/>
    <lineage>
        <taxon>Bacteria</taxon>
        <taxon>Bacillati</taxon>
        <taxon>Actinomycetota</taxon>
        <taxon>Actinomycetes</taxon>
        <taxon>Mycobacteriales</taxon>
        <taxon>Mycobacteriaceae</taxon>
        <taxon>Mycobacterium</taxon>
    </lineage>
</organism>
<dbReference type="EMBL" id="CP020810">
    <property type="protein sequence ID" value="ART74285.1"/>
    <property type="molecule type" value="Genomic_DNA"/>
</dbReference>
<reference evidence="2 3" key="1">
    <citation type="submission" date="2017-04" db="EMBL/GenBank/DDBJ databases">
        <title>Whole Genome Sequence of 1,4-Dioxane Degrading Bacterium Mycobacterium dioxanotrophicus PH-06.</title>
        <authorList>
            <person name="He Y."/>
        </authorList>
    </citation>
    <scope>NUCLEOTIDE SEQUENCE [LARGE SCALE GENOMIC DNA]</scope>
    <source>
        <strain evidence="2 3">PH-06</strain>
        <plasmid evidence="2 3">unnamed1</plasmid>
    </source>
</reference>
<feature type="region of interest" description="Disordered" evidence="1">
    <location>
        <begin position="1"/>
        <end position="24"/>
    </location>
</feature>
<gene>
    <name evidence="2" type="ORF">BTO20_37030</name>
</gene>
<proteinExistence type="predicted"/>
<evidence type="ECO:0000313" key="3">
    <source>
        <dbReference type="Proteomes" id="UP000195331"/>
    </source>
</evidence>
<protein>
    <submittedName>
        <fullName evidence="2">Uncharacterized protein</fullName>
    </submittedName>
</protein>
<feature type="region of interest" description="Disordered" evidence="1">
    <location>
        <begin position="265"/>
        <end position="293"/>
    </location>
</feature>
<evidence type="ECO:0000313" key="2">
    <source>
        <dbReference type="EMBL" id="ART74285.1"/>
    </source>
</evidence>
<keyword evidence="3" id="KW-1185">Reference proteome</keyword>
<geneLocation type="plasmid" evidence="2 3">
    <name>unnamed1</name>
</geneLocation>
<dbReference type="KEGG" id="mdx:BTO20_37030"/>
<dbReference type="Proteomes" id="UP000195331">
    <property type="component" value="Plasmid unnamed1"/>
</dbReference>
<name>A0A1Y0CH67_9MYCO</name>
<evidence type="ECO:0000256" key="1">
    <source>
        <dbReference type="SAM" id="MobiDB-lite"/>
    </source>
</evidence>
<dbReference type="AlphaFoldDB" id="A0A1Y0CH67"/>
<dbReference type="OrthoDB" id="4715684at2"/>
<keyword evidence="2" id="KW-0614">Plasmid</keyword>
<accession>A0A1Y0CH67</accession>